<gene>
    <name evidence="1" type="ORF">MNBD_CHLOROFLEXI01-2778</name>
</gene>
<sequence length="175" mass="19414">MSDESFEMMLTGGHLNSLGRTVEVVEIVLADPARLAELYACYGSDDAVVRLRTSSGIKRISRVKPEWLVPYIDRLLTEVAALDQASAQWTLADLFATLAPLMSATQRNQAEAVLKRNLANHTDWIVLNQTMKTLGAWAKEDAALRHWLVLHLERLSGDGRKSVAKTAQKTLNTLT</sequence>
<reference evidence="1" key="1">
    <citation type="submission" date="2018-06" db="EMBL/GenBank/DDBJ databases">
        <authorList>
            <person name="Zhirakovskaya E."/>
        </authorList>
    </citation>
    <scope>NUCLEOTIDE SEQUENCE</scope>
</reference>
<dbReference type="InterPro" id="IPR011989">
    <property type="entry name" value="ARM-like"/>
</dbReference>
<protein>
    <recommendedName>
        <fullName evidence="2">DNA alkylation repair enzyme</fullName>
    </recommendedName>
</protein>
<dbReference type="InterPro" id="IPR016024">
    <property type="entry name" value="ARM-type_fold"/>
</dbReference>
<dbReference type="EMBL" id="UOEU01001072">
    <property type="protein sequence ID" value="VAW43375.1"/>
    <property type="molecule type" value="Genomic_DNA"/>
</dbReference>
<proteinExistence type="predicted"/>
<evidence type="ECO:0008006" key="2">
    <source>
        <dbReference type="Google" id="ProtNLM"/>
    </source>
</evidence>
<evidence type="ECO:0000313" key="1">
    <source>
        <dbReference type="EMBL" id="VAW43375.1"/>
    </source>
</evidence>
<name>A0A3B0VIK3_9ZZZZ</name>
<dbReference type="Gene3D" id="1.25.10.10">
    <property type="entry name" value="Leucine-rich Repeat Variant"/>
    <property type="match status" value="1"/>
</dbReference>
<dbReference type="AlphaFoldDB" id="A0A3B0VIK3"/>
<organism evidence="1">
    <name type="scientific">hydrothermal vent metagenome</name>
    <dbReference type="NCBI Taxonomy" id="652676"/>
    <lineage>
        <taxon>unclassified sequences</taxon>
        <taxon>metagenomes</taxon>
        <taxon>ecological metagenomes</taxon>
    </lineage>
</organism>
<dbReference type="SUPFAM" id="SSF48371">
    <property type="entry name" value="ARM repeat"/>
    <property type="match status" value="1"/>
</dbReference>
<accession>A0A3B0VIK3</accession>